<evidence type="ECO:0000259" key="2">
    <source>
        <dbReference type="SMART" id="SM00477"/>
    </source>
</evidence>
<dbReference type="HOGENOM" id="CLU_035817_1_0_1"/>
<dbReference type="GeneTree" id="ENSGT01030000234592"/>
<dbReference type="InterPro" id="IPR044925">
    <property type="entry name" value="His-Me_finger_sf"/>
</dbReference>
<dbReference type="Gene3D" id="3.40.570.10">
    <property type="entry name" value="Extracellular Endonuclease, subunit A"/>
    <property type="match status" value="1"/>
</dbReference>
<dbReference type="GO" id="GO:0046872">
    <property type="term" value="F:metal ion binding"/>
    <property type="evidence" value="ECO:0007669"/>
    <property type="project" value="InterPro"/>
</dbReference>
<name>H2ZSB1_LATCH</name>
<dbReference type="Pfam" id="PF01223">
    <property type="entry name" value="Endonuclease_NS"/>
    <property type="match status" value="1"/>
</dbReference>
<dbReference type="PANTHER" id="PTHR21472:SF30">
    <property type="entry name" value="ENDONUCLEASE DOMAIN-CONTAINING 1 PROTEIN-RELATED"/>
    <property type="match status" value="1"/>
</dbReference>
<evidence type="ECO:0000259" key="3">
    <source>
        <dbReference type="SMART" id="SM00892"/>
    </source>
</evidence>
<dbReference type="eggNOG" id="ENOG502S36J">
    <property type="taxonomic scope" value="Eukaryota"/>
</dbReference>
<feature type="domain" description="ENPP1-3/EXOG-like endonuclease/phosphodiesterase" evidence="2">
    <location>
        <begin position="56"/>
        <end position="263"/>
    </location>
</feature>
<reference evidence="5" key="1">
    <citation type="submission" date="2011-08" db="EMBL/GenBank/DDBJ databases">
        <title>The draft genome of Latimeria chalumnae.</title>
        <authorList>
            <person name="Di Palma F."/>
            <person name="Alfoldi J."/>
            <person name="Johnson J."/>
            <person name="Berlin A."/>
            <person name="Gnerre S."/>
            <person name="Jaffe D."/>
            <person name="MacCallum I."/>
            <person name="Young S."/>
            <person name="Walker B.J."/>
            <person name="Lander E."/>
            <person name="Lindblad-Toh K."/>
        </authorList>
    </citation>
    <scope>NUCLEOTIDE SEQUENCE [LARGE SCALE GENOMIC DNA]</scope>
    <source>
        <strain evidence="5">Wild caught</strain>
    </source>
</reference>
<protein>
    <recommendedName>
        <fullName evidence="6">Endonuclease domain-containing 1 protein-like</fullName>
    </recommendedName>
</protein>
<dbReference type="InterPro" id="IPR020821">
    <property type="entry name" value="ENPP1-3/EXOG-like_nuc-like"/>
</dbReference>
<feature type="chain" id="PRO_5003579470" description="Endonuclease domain-containing 1 protein-like" evidence="1">
    <location>
        <begin position="20"/>
        <end position="279"/>
    </location>
</feature>
<feature type="signal peptide" evidence="1">
    <location>
        <begin position="1"/>
        <end position="19"/>
    </location>
</feature>
<dbReference type="InterPro" id="IPR044929">
    <property type="entry name" value="DNA/RNA_non-sp_Endonuclease_sf"/>
</dbReference>
<evidence type="ECO:0008006" key="6">
    <source>
        <dbReference type="Google" id="ProtNLM"/>
    </source>
</evidence>
<dbReference type="OMA" id="KQHEHII"/>
<keyword evidence="1" id="KW-0732">Signal</keyword>
<dbReference type="STRING" id="7897.ENSLACP00000000282"/>
<accession>H2ZSB1</accession>
<evidence type="ECO:0000313" key="4">
    <source>
        <dbReference type="Ensembl" id="ENSLACP00000000282.1"/>
    </source>
</evidence>
<dbReference type="InterPro" id="IPR001604">
    <property type="entry name" value="Endo_G_ENPP1-like_dom"/>
</dbReference>
<reference evidence="4" key="2">
    <citation type="submission" date="2025-08" db="UniProtKB">
        <authorList>
            <consortium name="Ensembl"/>
        </authorList>
    </citation>
    <scope>IDENTIFICATION</scope>
</reference>
<dbReference type="Proteomes" id="UP000008672">
    <property type="component" value="Unassembled WGS sequence"/>
</dbReference>
<proteinExistence type="predicted"/>
<dbReference type="FunCoup" id="H2ZSB1">
    <property type="interactions" value="705"/>
</dbReference>
<dbReference type="GO" id="GO:0016787">
    <property type="term" value="F:hydrolase activity"/>
    <property type="evidence" value="ECO:0007669"/>
    <property type="project" value="InterPro"/>
</dbReference>
<keyword evidence="5" id="KW-1185">Reference proteome</keyword>
<dbReference type="Ensembl" id="ENSLACT00000000284.1">
    <property type="protein sequence ID" value="ENSLACP00000000282.1"/>
    <property type="gene ID" value="ENSLACG00000000252.1"/>
</dbReference>
<dbReference type="InParanoid" id="H2ZSB1"/>
<dbReference type="PANTHER" id="PTHR21472">
    <property type="entry name" value="ENDONUCLEASE DOMAIN-CONTAINING 1 PROTEIN ENDOD1"/>
    <property type="match status" value="1"/>
</dbReference>
<evidence type="ECO:0000313" key="5">
    <source>
        <dbReference type="Proteomes" id="UP000008672"/>
    </source>
</evidence>
<sequence length="279" mass="31473">MNAMVLLSVASAFFMGTNQEVVQSFNNKCDNFFFQNTEPAGFENNYEYICQVYNNQNRYATLFDQQNLIPVYSAYIYQDNNCTNRMDSWKLEPQLADSSWPKEMMTIIELVNKTKLPLETVEPKIEATQAVREDYVNSGFDIGHLNPVCHQNGADNKTATCTFTNAAPMPHGFNVRWFHQYENLIRKNLSQQCHQGSVFIVTGTIPDSTQKIKNRVSIPSVVWSAMCCQMNNGSYLSIAAYGINTDTGTIDTTLTVAQLNIYLSRAFGSTVSIFNSTLC</sequence>
<organism evidence="4 5">
    <name type="scientific">Latimeria chalumnae</name>
    <name type="common">Coelacanth</name>
    <dbReference type="NCBI Taxonomy" id="7897"/>
    <lineage>
        <taxon>Eukaryota</taxon>
        <taxon>Metazoa</taxon>
        <taxon>Chordata</taxon>
        <taxon>Craniata</taxon>
        <taxon>Vertebrata</taxon>
        <taxon>Euteleostomi</taxon>
        <taxon>Coelacanthiformes</taxon>
        <taxon>Coelacanthidae</taxon>
        <taxon>Latimeria</taxon>
    </lineage>
</organism>
<feature type="domain" description="DNA/RNA non-specific endonuclease/pyrophosphatase/phosphodiesterase" evidence="3">
    <location>
        <begin position="55"/>
        <end position="274"/>
    </location>
</feature>
<dbReference type="EMBL" id="AFYH01256084">
    <property type="status" value="NOT_ANNOTATED_CDS"/>
    <property type="molecule type" value="Genomic_DNA"/>
</dbReference>
<dbReference type="InterPro" id="IPR039015">
    <property type="entry name" value="ENDOD1"/>
</dbReference>
<dbReference type="SMART" id="SM00892">
    <property type="entry name" value="Endonuclease_NS"/>
    <property type="match status" value="1"/>
</dbReference>
<dbReference type="EMBL" id="AFYH01256083">
    <property type="status" value="NOT_ANNOTATED_CDS"/>
    <property type="molecule type" value="Genomic_DNA"/>
</dbReference>
<evidence type="ECO:0000256" key="1">
    <source>
        <dbReference type="SAM" id="SignalP"/>
    </source>
</evidence>
<dbReference type="SMART" id="SM00477">
    <property type="entry name" value="NUC"/>
    <property type="match status" value="1"/>
</dbReference>
<dbReference type="SUPFAM" id="SSF54060">
    <property type="entry name" value="His-Me finger endonucleases"/>
    <property type="match status" value="1"/>
</dbReference>
<reference evidence="4" key="3">
    <citation type="submission" date="2025-09" db="UniProtKB">
        <authorList>
            <consortium name="Ensembl"/>
        </authorList>
    </citation>
    <scope>IDENTIFICATION</scope>
</reference>
<dbReference type="GO" id="GO:0003676">
    <property type="term" value="F:nucleic acid binding"/>
    <property type="evidence" value="ECO:0007669"/>
    <property type="project" value="InterPro"/>
</dbReference>
<dbReference type="AlphaFoldDB" id="H2ZSB1"/>